<protein>
    <submittedName>
        <fullName evidence="4">Cell envelope protein SmpA</fullName>
    </submittedName>
</protein>
<dbReference type="Gene3D" id="3.30.1450.10">
    <property type="match status" value="1"/>
</dbReference>
<keyword evidence="5" id="KW-1185">Reference proteome</keyword>
<sequence length="167" mass="17891">MMISKAPTLRAPLSRTKRAALLIGLAALPLLSGCGQLRGHQGFIYDQALAGQILPGVDNRQSVERTLGRPTFTGQFASNEWYYFARDTRQLAFANPRATAQQVMRVRFDAAGNVEAVDYTGLEQVANIDPEGKKTPTLGRNRTFFQDLFGNIGAVGAPGAGGGGPPQ</sequence>
<keyword evidence="4" id="KW-0261">Viral envelope protein</keyword>
<evidence type="ECO:0000313" key="5">
    <source>
        <dbReference type="Proteomes" id="UP000258016"/>
    </source>
</evidence>
<proteinExistence type="predicted"/>
<feature type="domain" description="Outer membrane protein assembly factor BamE" evidence="3">
    <location>
        <begin position="44"/>
        <end position="116"/>
    </location>
</feature>
<dbReference type="Proteomes" id="UP000258016">
    <property type="component" value="Chromosome"/>
</dbReference>
<evidence type="ECO:0000313" key="4">
    <source>
        <dbReference type="EMBL" id="ASR53378.1"/>
    </source>
</evidence>
<dbReference type="InterPro" id="IPR007450">
    <property type="entry name" value="BamE_dom"/>
</dbReference>
<reference evidence="4 5" key="1">
    <citation type="submission" date="2017-03" db="EMBL/GenBank/DDBJ databases">
        <title>Complete genome sequence of Blastomonas fulva degrading microcsystin LR.</title>
        <authorList>
            <person name="Lee H.-g."/>
            <person name="Jin L."/>
            <person name="oh H.-M."/>
        </authorList>
    </citation>
    <scope>NUCLEOTIDE SEQUENCE [LARGE SCALE GENOMIC DNA]</scope>
    <source>
        <strain evidence="4 5">T2</strain>
    </source>
</reference>
<dbReference type="Pfam" id="PF04355">
    <property type="entry name" value="BamE"/>
    <property type="match status" value="1"/>
</dbReference>
<organism evidence="4 5">
    <name type="scientific">Blastomonas fulva</name>
    <dbReference type="NCBI Taxonomy" id="1550728"/>
    <lineage>
        <taxon>Bacteria</taxon>
        <taxon>Pseudomonadati</taxon>
        <taxon>Pseudomonadota</taxon>
        <taxon>Alphaproteobacteria</taxon>
        <taxon>Sphingomonadales</taxon>
        <taxon>Sphingomonadaceae</taxon>
        <taxon>Blastomonas</taxon>
    </lineage>
</organism>
<dbReference type="EMBL" id="CP020083">
    <property type="protein sequence ID" value="ASR53378.1"/>
    <property type="molecule type" value="Genomic_DNA"/>
</dbReference>
<evidence type="ECO:0000256" key="2">
    <source>
        <dbReference type="ARBA" id="ARBA00023136"/>
    </source>
</evidence>
<name>A0ABN5BB01_9SPHN</name>
<gene>
    <name evidence="4" type="ORF">B5J99_06690</name>
</gene>
<dbReference type="InterPro" id="IPR037873">
    <property type="entry name" value="BamE-like"/>
</dbReference>
<dbReference type="RefSeq" id="WP_082382436.1">
    <property type="nucleotide sequence ID" value="NZ_CBDIRB010000001.1"/>
</dbReference>
<dbReference type="GeneID" id="303485266"/>
<keyword evidence="2" id="KW-0472">Membrane</keyword>
<evidence type="ECO:0000256" key="1">
    <source>
        <dbReference type="ARBA" id="ARBA00022729"/>
    </source>
</evidence>
<keyword evidence="1" id="KW-0732">Signal</keyword>
<dbReference type="PROSITE" id="PS51257">
    <property type="entry name" value="PROKAR_LIPOPROTEIN"/>
    <property type="match status" value="1"/>
</dbReference>
<accession>A0ABN5BB01</accession>
<keyword evidence="4" id="KW-0946">Virion</keyword>
<evidence type="ECO:0000259" key="3">
    <source>
        <dbReference type="Pfam" id="PF04355"/>
    </source>
</evidence>